<dbReference type="AlphaFoldDB" id="A0A6L2MK55"/>
<reference evidence="1" key="1">
    <citation type="journal article" date="2019" name="Sci. Rep.">
        <title>Draft genome of Tanacetum cinerariifolium, the natural source of mosquito coil.</title>
        <authorList>
            <person name="Yamashiro T."/>
            <person name="Shiraishi A."/>
            <person name="Satake H."/>
            <person name="Nakayama K."/>
        </authorList>
    </citation>
    <scope>NUCLEOTIDE SEQUENCE</scope>
</reference>
<organism evidence="1">
    <name type="scientific">Tanacetum cinerariifolium</name>
    <name type="common">Dalmatian daisy</name>
    <name type="synonym">Chrysanthemum cinerariifolium</name>
    <dbReference type="NCBI Taxonomy" id="118510"/>
    <lineage>
        <taxon>Eukaryota</taxon>
        <taxon>Viridiplantae</taxon>
        <taxon>Streptophyta</taxon>
        <taxon>Embryophyta</taxon>
        <taxon>Tracheophyta</taxon>
        <taxon>Spermatophyta</taxon>
        <taxon>Magnoliopsida</taxon>
        <taxon>eudicotyledons</taxon>
        <taxon>Gunneridae</taxon>
        <taxon>Pentapetalae</taxon>
        <taxon>asterids</taxon>
        <taxon>campanulids</taxon>
        <taxon>Asterales</taxon>
        <taxon>Asteraceae</taxon>
        <taxon>Asteroideae</taxon>
        <taxon>Anthemideae</taxon>
        <taxon>Anthemidinae</taxon>
        <taxon>Tanacetum</taxon>
    </lineage>
</organism>
<comment type="caution">
    <text evidence="1">The sequence shown here is derived from an EMBL/GenBank/DDBJ whole genome shotgun (WGS) entry which is preliminary data.</text>
</comment>
<gene>
    <name evidence="1" type="ORF">Tci_045150</name>
</gene>
<dbReference type="EMBL" id="BKCJ010006636">
    <property type="protein sequence ID" value="GEU73172.1"/>
    <property type="molecule type" value="Genomic_DNA"/>
</dbReference>
<evidence type="ECO:0000313" key="1">
    <source>
        <dbReference type="EMBL" id="GEU73172.1"/>
    </source>
</evidence>
<accession>A0A6L2MK55</accession>
<protein>
    <submittedName>
        <fullName evidence="1">Uncharacterized protein</fullName>
    </submittedName>
</protein>
<proteinExistence type="predicted"/>
<name>A0A6L2MK55_TANCI</name>
<sequence>MDKIPKDLLIDIVRRLDSADVDRQNVKSVRIGSLLNDLMTTETVEDLTVDAKDNWPGLANETCRLFTLEKLFTVFPKVTSLCVKSFAAYLNLPYLQISLSGITRMLDQCTGLSEVSLFIHKDVDGDVRKEIVPMCEASCPRLTWRRGMWNRGTWLVVQGLLKDNTTYV</sequence>